<protein>
    <submittedName>
        <fullName evidence="3">Uncharacterized protein</fullName>
    </submittedName>
</protein>
<gene>
    <name evidence="3" type="ORF">PIB30_066710</name>
</gene>
<feature type="coiled-coil region" evidence="1">
    <location>
        <begin position="160"/>
        <end position="187"/>
    </location>
</feature>
<comment type="caution">
    <text evidence="3">The sequence shown here is derived from an EMBL/GenBank/DDBJ whole genome shotgun (WGS) entry which is preliminary data.</text>
</comment>
<accession>A0ABU6WKR1</accession>
<keyword evidence="4" id="KW-1185">Reference proteome</keyword>
<dbReference type="Proteomes" id="UP001341840">
    <property type="component" value="Unassembled WGS sequence"/>
</dbReference>
<evidence type="ECO:0000313" key="3">
    <source>
        <dbReference type="EMBL" id="MED6186437.1"/>
    </source>
</evidence>
<evidence type="ECO:0000256" key="1">
    <source>
        <dbReference type="SAM" id="Coils"/>
    </source>
</evidence>
<evidence type="ECO:0000256" key="2">
    <source>
        <dbReference type="SAM" id="MobiDB-lite"/>
    </source>
</evidence>
<organism evidence="3 4">
    <name type="scientific">Stylosanthes scabra</name>
    <dbReference type="NCBI Taxonomy" id="79078"/>
    <lineage>
        <taxon>Eukaryota</taxon>
        <taxon>Viridiplantae</taxon>
        <taxon>Streptophyta</taxon>
        <taxon>Embryophyta</taxon>
        <taxon>Tracheophyta</taxon>
        <taxon>Spermatophyta</taxon>
        <taxon>Magnoliopsida</taxon>
        <taxon>eudicotyledons</taxon>
        <taxon>Gunneridae</taxon>
        <taxon>Pentapetalae</taxon>
        <taxon>rosids</taxon>
        <taxon>fabids</taxon>
        <taxon>Fabales</taxon>
        <taxon>Fabaceae</taxon>
        <taxon>Papilionoideae</taxon>
        <taxon>50 kb inversion clade</taxon>
        <taxon>dalbergioids sensu lato</taxon>
        <taxon>Dalbergieae</taxon>
        <taxon>Pterocarpus clade</taxon>
        <taxon>Stylosanthes</taxon>
    </lineage>
</organism>
<proteinExistence type="predicted"/>
<reference evidence="3 4" key="1">
    <citation type="journal article" date="2023" name="Plants (Basel)">
        <title>Bridging the Gap: Combining Genomics and Transcriptomics Approaches to Understand Stylosanthes scabra, an Orphan Legume from the Brazilian Caatinga.</title>
        <authorList>
            <person name="Ferreira-Neto J.R.C."/>
            <person name="da Silva M.D."/>
            <person name="Binneck E."/>
            <person name="de Melo N.F."/>
            <person name="da Silva R.H."/>
            <person name="de Melo A.L.T.M."/>
            <person name="Pandolfi V."/>
            <person name="Bustamante F.O."/>
            <person name="Brasileiro-Vidal A.C."/>
            <person name="Benko-Iseppon A.M."/>
        </authorList>
    </citation>
    <scope>NUCLEOTIDE SEQUENCE [LARGE SCALE GENOMIC DNA]</scope>
    <source>
        <tissue evidence="3">Leaves</tissue>
    </source>
</reference>
<dbReference type="EMBL" id="JASCZI010181927">
    <property type="protein sequence ID" value="MED6186437.1"/>
    <property type="molecule type" value="Genomic_DNA"/>
</dbReference>
<feature type="region of interest" description="Disordered" evidence="2">
    <location>
        <begin position="1"/>
        <end position="73"/>
    </location>
</feature>
<feature type="compositionally biased region" description="Low complexity" evidence="2">
    <location>
        <begin position="21"/>
        <end position="43"/>
    </location>
</feature>
<name>A0ABU6WKR1_9FABA</name>
<sequence>MKEAEEAGPRSILPSSKAQTVASGALASVSAALAPPPSSSGAAKTRKTPPVASSGKPFSVEREEGAKEDSSADLKLKKWKRGVPKSSPEEEALGADSAWEHKVNPIDRVFPAGYNFRTALDSGLTQGPIHEMLGPLPPEQLLGTARYLACKLTACLQVGIENAFAAKVGLEKELAATKDQVDVLTDERASALAAPLLKAKIDSLTEELRLAEGRRLSTLARMNEVEEGAKVQAAELESCHSPLKQEKKKVESFTKSLEQKQTALDEAEAAAGHWREEWKALA</sequence>
<feature type="coiled-coil region" evidence="1">
    <location>
        <begin position="243"/>
        <end position="277"/>
    </location>
</feature>
<evidence type="ECO:0000313" key="4">
    <source>
        <dbReference type="Proteomes" id="UP001341840"/>
    </source>
</evidence>
<feature type="compositionally biased region" description="Basic and acidic residues" evidence="2">
    <location>
        <begin position="59"/>
        <end position="73"/>
    </location>
</feature>
<keyword evidence="1" id="KW-0175">Coiled coil</keyword>